<dbReference type="GO" id="GO:0003677">
    <property type="term" value="F:DNA binding"/>
    <property type="evidence" value="ECO:0007669"/>
    <property type="project" value="InterPro"/>
</dbReference>
<evidence type="ECO:0000256" key="6">
    <source>
        <dbReference type="ARBA" id="ARBA00023163"/>
    </source>
</evidence>
<keyword evidence="11" id="KW-1185">Reference proteome</keyword>
<dbReference type="PANTHER" id="PTHR19376:SF54">
    <property type="entry name" value="DNA-DIRECTED RNA POLYMERASE SUBUNIT BETA"/>
    <property type="match status" value="1"/>
</dbReference>
<evidence type="ECO:0000256" key="7">
    <source>
        <dbReference type="ARBA" id="ARBA00048552"/>
    </source>
</evidence>
<comment type="catalytic activity">
    <reaction evidence="7">
        <text>RNA(n) + a ribonucleoside 5'-triphosphate = RNA(n+1) + diphosphate</text>
        <dbReference type="Rhea" id="RHEA:21248"/>
        <dbReference type="Rhea" id="RHEA-COMP:14527"/>
        <dbReference type="Rhea" id="RHEA-COMP:17342"/>
        <dbReference type="ChEBI" id="CHEBI:33019"/>
        <dbReference type="ChEBI" id="CHEBI:61557"/>
        <dbReference type="ChEBI" id="CHEBI:140395"/>
        <dbReference type="EC" id="2.7.7.6"/>
    </reaction>
</comment>
<evidence type="ECO:0000313" key="10">
    <source>
        <dbReference type="EMBL" id="ORX42871.1"/>
    </source>
</evidence>
<dbReference type="InterPro" id="IPR045867">
    <property type="entry name" value="DNA-dir_RpoC_beta_prime"/>
</dbReference>
<feature type="compositionally biased region" description="Low complexity" evidence="8">
    <location>
        <begin position="259"/>
        <end position="268"/>
    </location>
</feature>
<sequence length="460" mass="53520">MESLSEIEINCICDKISKNFEKDEKLQPYISEINDKVRTFLSKKPKSEKFNPDKFVNYIIQKIEDKKIKSNTHVGILAAQSIGEPVTQLALSYFHKLNGDKDNIDGVKELHNITKNKVDYDVVEFYLKSKDYDSNLKKKILNSMRYIALNDVVLDVVYDGFCLRFFLCKQAIFKYKIHPKIIFNCIKEYLEKTGNSISKWDSIVNLTELYIEFSQPASKLLDWLDENQVEYIVDMEILCIFKPNINKNKIKVDETGETNDNSPDISYSDNDDDSNSNELQNTAKNELIINYLNNNKIKFEDKGKYYLLNSDFVELNNNGIKKILNNVVLSGTKGVIKVVPKHYNDEFIIEVTGTNLGPLFENEYVDKDRSRYIVYGNLMDVDFESRKKNILKQLQKIVNNGSSCKNQHIELLTNFMCQDNKILSMSRFGMKNDNFSFMSKLSFEDPYNKLLNTKLIEYHI</sequence>
<evidence type="ECO:0000256" key="5">
    <source>
        <dbReference type="ARBA" id="ARBA00022695"/>
    </source>
</evidence>
<dbReference type="GO" id="GO:0006351">
    <property type="term" value="P:DNA-templated transcription"/>
    <property type="evidence" value="ECO:0007669"/>
    <property type="project" value="InterPro"/>
</dbReference>
<gene>
    <name evidence="10" type="ORF">BCR36DRAFT_415914</name>
</gene>
<keyword evidence="4" id="KW-0808">Transferase</keyword>
<dbReference type="GO" id="GO:0000428">
    <property type="term" value="C:DNA-directed RNA polymerase complex"/>
    <property type="evidence" value="ECO:0007669"/>
    <property type="project" value="UniProtKB-KW"/>
</dbReference>
<proteinExistence type="predicted"/>
<feature type="domain" description="RNA polymerase Rpb1" evidence="9">
    <location>
        <begin position="61"/>
        <end position="435"/>
    </location>
</feature>
<accession>A0A1Y1UYY8</accession>
<dbReference type="Pfam" id="PF04998">
    <property type="entry name" value="RNA_pol_Rpb1_5"/>
    <property type="match status" value="1"/>
</dbReference>
<comment type="caution">
    <text evidence="10">The sequence shown here is derived from an EMBL/GenBank/DDBJ whole genome shotgun (WGS) entry which is preliminary data.</text>
</comment>
<evidence type="ECO:0000256" key="2">
    <source>
        <dbReference type="ARBA" id="ARBA00012418"/>
    </source>
</evidence>
<comment type="function">
    <text evidence="1">DNA-dependent RNA polymerase catalyzes the transcription of DNA into RNA using the four ribonucleoside triphosphates as substrates.</text>
</comment>
<evidence type="ECO:0000259" key="9">
    <source>
        <dbReference type="Pfam" id="PF04998"/>
    </source>
</evidence>
<evidence type="ECO:0000313" key="11">
    <source>
        <dbReference type="Proteomes" id="UP000193719"/>
    </source>
</evidence>
<evidence type="ECO:0000256" key="4">
    <source>
        <dbReference type="ARBA" id="ARBA00022679"/>
    </source>
</evidence>
<organism evidence="10 11">
    <name type="scientific">Piromyces finnis</name>
    <dbReference type="NCBI Taxonomy" id="1754191"/>
    <lineage>
        <taxon>Eukaryota</taxon>
        <taxon>Fungi</taxon>
        <taxon>Fungi incertae sedis</taxon>
        <taxon>Chytridiomycota</taxon>
        <taxon>Chytridiomycota incertae sedis</taxon>
        <taxon>Neocallimastigomycetes</taxon>
        <taxon>Neocallimastigales</taxon>
        <taxon>Neocallimastigaceae</taxon>
        <taxon>Piromyces</taxon>
    </lineage>
</organism>
<keyword evidence="3" id="KW-0240">DNA-directed RNA polymerase</keyword>
<keyword evidence="6" id="KW-0804">Transcription</keyword>
<keyword evidence="5" id="KW-0548">Nucleotidyltransferase</keyword>
<dbReference type="AlphaFoldDB" id="A0A1Y1UYY8"/>
<dbReference type="InterPro" id="IPR007081">
    <property type="entry name" value="RNA_pol_Rpb1_5"/>
</dbReference>
<dbReference type="PANTHER" id="PTHR19376">
    <property type="entry name" value="DNA-DIRECTED RNA POLYMERASE"/>
    <property type="match status" value="1"/>
</dbReference>
<evidence type="ECO:0000256" key="1">
    <source>
        <dbReference type="ARBA" id="ARBA00004026"/>
    </source>
</evidence>
<evidence type="ECO:0000256" key="8">
    <source>
        <dbReference type="SAM" id="MobiDB-lite"/>
    </source>
</evidence>
<feature type="region of interest" description="Disordered" evidence="8">
    <location>
        <begin position="253"/>
        <end position="278"/>
    </location>
</feature>
<reference evidence="10 11" key="2">
    <citation type="submission" date="2016-08" db="EMBL/GenBank/DDBJ databases">
        <title>Pervasive Adenine N6-methylation of Active Genes in Fungi.</title>
        <authorList>
            <consortium name="DOE Joint Genome Institute"/>
            <person name="Mondo S.J."/>
            <person name="Dannebaum R.O."/>
            <person name="Kuo R.C."/>
            <person name="Labutti K."/>
            <person name="Haridas S."/>
            <person name="Kuo A."/>
            <person name="Salamov A."/>
            <person name="Ahrendt S.R."/>
            <person name="Lipzen A."/>
            <person name="Sullivan W."/>
            <person name="Andreopoulos W.B."/>
            <person name="Clum A."/>
            <person name="Lindquist E."/>
            <person name="Daum C."/>
            <person name="Ramamoorthy G.K."/>
            <person name="Gryganskyi A."/>
            <person name="Culley D."/>
            <person name="Magnuson J.K."/>
            <person name="James T.Y."/>
            <person name="O'Malley M.A."/>
            <person name="Stajich J.E."/>
            <person name="Spatafora J.W."/>
            <person name="Visel A."/>
            <person name="Grigoriev I.V."/>
        </authorList>
    </citation>
    <scope>NUCLEOTIDE SEQUENCE [LARGE SCALE GENOMIC DNA]</scope>
    <source>
        <strain evidence="11">finn</strain>
    </source>
</reference>
<dbReference type="EMBL" id="MCFH01000059">
    <property type="protein sequence ID" value="ORX42871.1"/>
    <property type="molecule type" value="Genomic_DNA"/>
</dbReference>
<dbReference type="STRING" id="1754191.A0A1Y1UYY8"/>
<dbReference type="OrthoDB" id="498011at2759"/>
<name>A0A1Y1UYY8_9FUNG</name>
<reference evidence="10 11" key="1">
    <citation type="submission" date="2016-08" db="EMBL/GenBank/DDBJ databases">
        <title>Genomes of anaerobic fungi encode conserved fungal cellulosomes for biomass hydrolysis.</title>
        <authorList>
            <consortium name="DOE Joint Genome Institute"/>
            <person name="Haitjema C.H."/>
            <person name="Gilmore S.P."/>
            <person name="Henske J.K."/>
            <person name="Solomon K.V."/>
            <person name="De Groot R."/>
            <person name="Kuo A."/>
            <person name="Mondo S.J."/>
            <person name="Salamov A.A."/>
            <person name="Labutti K."/>
            <person name="Zhao Z."/>
            <person name="Chiniquy J."/>
            <person name="Barry K."/>
            <person name="Brewer H.M."/>
            <person name="Purvine S.O."/>
            <person name="Wright A.T."/>
            <person name="Boxma B."/>
            <person name="Van Alen T."/>
            <person name="Hackstein J.H."/>
            <person name="Baker S.E."/>
            <person name="Grigoriev I.V."/>
            <person name="O'Malley M.A."/>
        </authorList>
    </citation>
    <scope>NUCLEOTIDE SEQUENCE [LARGE SCALE GENOMIC DNA]</scope>
    <source>
        <strain evidence="11">finn</strain>
    </source>
</reference>
<dbReference type="EC" id="2.7.7.6" evidence="2"/>
<dbReference type="Proteomes" id="UP000193719">
    <property type="component" value="Unassembled WGS sequence"/>
</dbReference>
<protein>
    <recommendedName>
        <fullName evidence="2">DNA-directed RNA polymerase</fullName>
        <ecNumber evidence="2">2.7.7.6</ecNumber>
    </recommendedName>
</protein>
<dbReference type="SUPFAM" id="SSF64484">
    <property type="entry name" value="beta and beta-prime subunits of DNA dependent RNA-polymerase"/>
    <property type="match status" value="1"/>
</dbReference>
<evidence type="ECO:0000256" key="3">
    <source>
        <dbReference type="ARBA" id="ARBA00022478"/>
    </source>
</evidence>
<dbReference type="GO" id="GO:0003899">
    <property type="term" value="F:DNA-directed RNA polymerase activity"/>
    <property type="evidence" value="ECO:0007669"/>
    <property type="project" value="UniProtKB-EC"/>
</dbReference>